<dbReference type="Gene3D" id="1.10.10.10">
    <property type="entry name" value="Winged helix-like DNA-binding domain superfamily/Winged helix DNA-binding domain"/>
    <property type="match status" value="1"/>
</dbReference>
<dbReference type="CDD" id="cd06445">
    <property type="entry name" value="ATase"/>
    <property type="match status" value="1"/>
</dbReference>
<dbReference type="PANTHER" id="PTHR10815">
    <property type="entry name" value="METHYLATED-DNA--PROTEIN-CYSTEINE METHYLTRANSFERASE"/>
    <property type="match status" value="1"/>
</dbReference>
<evidence type="ECO:0000313" key="8">
    <source>
        <dbReference type="EMBL" id="MDK2124041.1"/>
    </source>
</evidence>
<evidence type="ECO:0000313" key="9">
    <source>
        <dbReference type="Proteomes" id="UP001172778"/>
    </source>
</evidence>
<evidence type="ECO:0000256" key="6">
    <source>
        <dbReference type="ARBA" id="ARBA00049348"/>
    </source>
</evidence>
<feature type="domain" description="Methylated-DNA-[protein]-cysteine S-methyltransferase DNA binding" evidence="7">
    <location>
        <begin position="93"/>
        <end position="172"/>
    </location>
</feature>
<organism evidence="8 9">
    <name type="scientific">Parachitinimonas caeni</name>
    <dbReference type="NCBI Taxonomy" id="3031301"/>
    <lineage>
        <taxon>Bacteria</taxon>
        <taxon>Pseudomonadati</taxon>
        <taxon>Pseudomonadota</taxon>
        <taxon>Betaproteobacteria</taxon>
        <taxon>Neisseriales</taxon>
        <taxon>Chitinibacteraceae</taxon>
        <taxon>Parachitinimonas</taxon>
    </lineage>
</organism>
<comment type="catalytic activity">
    <reaction evidence="6">
        <text>a 6-O-methyl-2'-deoxyguanosine in DNA + L-cysteinyl-[protein] = S-methyl-L-cysteinyl-[protein] + a 2'-deoxyguanosine in DNA</text>
        <dbReference type="Rhea" id="RHEA:24000"/>
        <dbReference type="Rhea" id="RHEA-COMP:10131"/>
        <dbReference type="Rhea" id="RHEA-COMP:10132"/>
        <dbReference type="Rhea" id="RHEA-COMP:11367"/>
        <dbReference type="Rhea" id="RHEA-COMP:11368"/>
        <dbReference type="ChEBI" id="CHEBI:29950"/>
        <dbReference type="ChEBI" id="CHEBI:82612"/>
        <dbReference type="ChEBI" id="CHEBI:85445"/>
        <dbReference type="ChEBI" id="CHEBI:85448"/>
        <dbReference type="EC" id="2.1.1.63"/>
    </reaction>
</comment>
<reference evidence="8" key="1">
    <citation type="submission" date="2023-03" db="EMBL/GenBank/DDBJ databases">
        <title>Chitinimonas shenzhenensis gen. nov., sp. nov., a novel member of family Burkholderiaceae isolated from activated sludge collected in Shen Zhen, China.</title>
        <authorList>
            <person name="Wang X."/>
        </authorList>
    </citation>
    <scope>NUCLEOTIDE SEQUENCE</scope>
    <source>
        <strain evidence="8">DQS-5</strain>
    </source>
</reference>
<dbReference type="InterPro" id="IPR001497">
    <property type="entry name" value="MethylDNA_cys_MeTrfase_AS"/>
</dbReference>
<evidence type="ECO:0000256" key="4">
    <source>
        <dbReference type="ARBA" id="ARBA00022763"/>
    </source>
</evidence>
<dbReference type="GO" id="GO:0032259">
    <property type="term" value="P:methylation"/>
    <property type="evidence" value="ECO:0007669"/>
    <property type="project" value="UniProtKB-KW"/>
</dbReference>
<evidence type="ECO:0000259" key="7">
    <source>
        <dbReference type="Pfam" id="PF01035"/>
    </source>
</evidence>
<dbReference type="SUPFAM" id="SSF46767">
    <property type="entry name" value="Methylated DNA-protein cysteine methyltransferase, C-terminal domain"/>
    <property type="match status" value="1"/>
</dbReference>
<dbReference type="GO" id="GO:0003908">
    <property type="term" value="F:methylated-DNA-[protein]-cysteine S-methyltransferase activity"/>
    <property type="evidence" value="ECO:0007669"/>
    <property type="project" value="UniProtKB-EC"/>
</dbReference>
<dbReference type="Pfam" id="PF01035">
    <property type="entry name" value="DNA_binding_1"/>
    <property type="match status" value="1"/>
</dbReference>
<keyword evidence="9" id="KW-1185">Reference proteome</keyword>
<sequence>MPHHATTLPNVPSLTDSASSLRSQTALITPIGKICFEADEQYLYHLNLFCDDSTDIRHPTSSLAQEICRQIAAYFNQPSHHFQLPVYLEGSDHQLKVWRAISEIGAGNVSTYGELAARCQSSSRAVGTACGHNPVPLIIPCHRVVAATGLGGFAGGKTEDTLRIKRWLLTHELFANKMIAK</sequence>
<dbReference type="InterPro" id="IPR014048">
    <property type="entry name" value="MethylDNA_cys_MeTrfase_DNA-bd"/>
</dbReference>
<keyword evidence="4" id="KW-0227">DNA damage</keyword>
<dbReference type="NCBIfam" id="TIGR00589">
    <property type="entry name" value="ogt"/>
    <property type="match status" value="1"/>
</dbReference>
<dbReference type="RefSeq" id="WP_284100344.1">
    <property type="nucleotide sequence ID" value="NZ_JARRAF010000007.1"/>
</dbReference>
<keyword evidence="3 8" id="KW-0808">Transferase</keyword>
<evidence type="ECO:0000256" key="3">
    <source>
        <dbReference type="ARBA" id="ARBA00022679"/>
    </source>
</evidence>
<evidence type="ECO:0000256" key="2">
    <source>
        <dbReference type="ARBA" id="ARBA00022603"/>
    </source>
</evidence>
<gene>
    <name evidence="8" type="ORF">PZA18_08280</name>
</gene>
<name>A0ABT7DVF1_9NEIS</name>
<dbReference type="Proteomes" id="UP001172778">
    <property type="component" value="Unassembled WGS sequence"/>
</dbReference>
<dbReference type="EMBL" id="JARRAF010000007">
    <property type="protein sequence ID" value="MDK2124041.1"/>
    <property type="molecule type" value="Genomic_DNA"/>
</dbReference>
<keyword evidence="2 8" id="KW-0489">Methyltransferase</keyword>
<comment type="caution">
    <text evidence="8">The sequence shown here is derived from an EMBL/GenBank/DDBJ whole genome shotgun (WGS) entry which is preliminary data.</text>
</comment>
<comment type="catalytic activity">
    <reaction evidence="1">
        <text>a 4-O-methyl-thymidine in DNA + L-cysteinyl-[protein] = a thymidine in DNA + S-methyl-L-cysteinyl-[protein]</text>
        <dbReference type="Rhea" id="RHEA:53428"/>
        <dbReference type="Rhea" id="RHEA-COMP:10131"/>
        <dbReference type="Rhea" id="RHEA-COMP:10132"/>
        <dbReference type="Rhea" id="RHEA-COMP:13555"/>
        <dbReference type="Rhea" id="RHEA-COMP:13556"/>
        <dbReference type="ChEBI" id="CHEBI:29950"/>
        <dbReference type="ChEBI" id="CHEBI:82612"/>
        <dbReference type="ChEBI" id="CHEBI:137386"/>
        <dbReference type="ChEBI" id="CHEBI:137387"/>
        <dbReference type="EC" id="2.1.1.63"/>
    </reaction>
</comment>
<evidence type="ECO:0000256" key="5">
    <source>
        <dbReference type="ARBA" id="ARBA00023204"/>
    </source>
</evidence>
<keyword evidence="5" id="KW-0234">DNA repair</keyword>
<dbReference type="InterPro" id="IPR036217">
    <property type="entry name" value="MethylDNA_cys_MeTrfase_DNAb"/>
</dbReference>
<accession>A0ABT7DVF1</accession>
<dbReference type="PANTHER" id="PTHR10815:SF13">
    <property type="entry name" value="METHYLATED-DNA--PROTEIN-CYSTEINE METHYLTRANSFERASE"/>
    <property type="match status" value="1"/>
</dbReference>
<protein>
    <submittedName>
        <fullName evidence="8">Methylated-DNA--[protein]-cysteine S-methyltransferase</fullName>
        <ecNumber evidence="8">2.1.1.63</ecNumber>
    </submittedName>
</protein>
<dbReference type="EC" id="2.1.1.63" evidence="8"/>
<dbReference type="SUPFAM" id="SSF53155">
    <property type="entry name" value="Methylated DNA-protein cysteine methyltransferase domain"/>
    <property type="match status" value="1"/>
</dbReference>
<dbReference type="InterPro" id="IPR036388">
    <property type="entry name" value="WH-like_DNA-bd_sf"/>
</dbReference>
<evidence type="ECO:0000256" key="1">
    <source>
        <dbReference type="ARBA" id="ARBA00001286"/>
    </source>
</evidence>
<proteinExistence type="predicted"/>
<dbReference type="PROSITE" id="PS00374">
    <property type="entry name" value="MGMT"/>
    <property type="match status" value="1"/>
</dbReference>
<dbReference type="InterPro" id="IPR036631">
    <property type="entry name" value="MGMT_N_sf"/>
</dbReference>